<proteinExistence type="predicted"/>
<feature type="active site" description="Nucleophile" evidence="1">
    <location>
        <position position="203"/>
    </location>
</feature>
<sequence>MEQLNKIIIFFLVLFLLFSCKSTVEKQQETGQEILDRIATTNLSGIKQVLLVYNIRANDHQAFLLAYEKTEQGWQAVFDVIPAGIGENGFAPINQKIEGDSKSPTGIFALGKLFTYLDSVDTKMPFQKTTIEDKWIDDPESENYNRYVQGETDAQSYENLLLKSDAYKYCMVIEYNTNPVVKGKGSAIFFHLNKTGNESTAGCVAVSEENMQRVLKWLDPKSNPHIIMGNKDELLSGISR</sequence>
<dbReference type="Pfam" id="PF03734">
    <property type="entry name" value="YkuD"/>
    <property type="match status" value="1"/>
</dbReference>
<reference evidence="3 4" key="1">
    <citation type="submission" date="2020-02" db="EMBL/GenBank/DDBJ databases">
        <title>Genome sequencing for Draconibacterium sp. strain M1.</title>
        <authorList>
            <person name="Park S.-J."/>
        </authorList>
    </citation>
    <scope>NUCLEOTIDE SEQUENCE [LARGE SCALE GENOMIC DNA]</scope>
    <source>
        <strain evidence="3 4">M1</strain>
    </source>
</reference>
<keyword evidence="1" id="KW-0961">Cell wall biogenesis/degradation</keyword>
<dbReference type="PROSITE" id="PS52029">
    <property type="entry name" value="LD_TPASE"/>
    <property type="match status" value="1"/>
</dbReference>
<accession>A0A6C0R973</accession>
<comment type="pathway">
    <text evidence="1">Cell wall biogenesis; peptidoglycan biosynthesis.</text>
</comment>
<dbReference type="GO" id="GO:0008360">
    <property type="term" value="P:regulation of cell shape"/>
    <property type="evidence" value="ECO:0007669"/>
    <property type="project" value="UniProtKB-UniRule"/>
</dbReference>
<dbReference type="AlphaFoldDB" id="A0A6C0R973"/>
<dbReference type="GO" id="GO:0071555">
    <property type="term" value="P:cell wall organization"/>
    <property type="evidence" value="ECO:0007669"/>
    <property type="project" value="UniProtKB-UniRule"/>
</dbReference>
<dbReference type="KEGG" id="drc:G0Q07_04510"/>
<dbReference type="GO" id="GO:0009252">
    <property type="term" value="P:peptidoglycan biosynthetic process"/>
    <property type="evidence" value="ECO:0007669"/>
    <property type="project" value="UniProtKB-KW"/>
</dbReference>
<gene>
    <name evidence="3" type="ORF">G0Q07_04510</name>
</gene>
<dbReference type="PANTHER" id="PTHR38589">
    <property type="entry name" value="BLR0621 PROTEIN"/>
    <property type="match status" value="1"/>
</dbReference>
<feature type="domain" description="L,D-TPase catalytic" evidence="2">
    <location>
        <begin position="53"/>
        <end position="228"/>
    </location>
</feature>
<keyword evidence="4" id="KW-1185">Reference proteome</keyword>
<dbReference type="InterPro" id="IPR005490">
    <property type="entry name" value="LD_TPept_cat_dom"/>
</dbReference>
<dbReference type="GO" id="GO:0016740">
    <property type="term" value="F:transferase activity"/>
    <property type="evidence" value="ECO:0007669"/>
    <property type="project" value="InterPro"/>
</dbReference>
<evidence type="ECO:0000313" key="4">
    <source>
        <dbReference type="Proteomes" id="UP000474630"/>
    </source>
</evidence>
<name>A0A6C0R973_9BACT</name>
<dbReference type="EMBL" id="CP048409">
    <property type="protein sequence ID" value="QIA07038.1"/>
    <property type="molecule type" value="Genomic_DNA"/>
</dbReference>
<keyword evidence="1" id="KW-0573">Peptidoglycan synthesis</keyword>
<protein>
    <submittedName>
        <fullName evidence="3">L,D-transpeptidase family protein</fullName>
    </submittedName>
</protein>
<evidence type="ECO:0000313" key="3">
    <source>
        <dbReference type="EMBL" id="QIA07038.1"/>
    </source>
</evidence>
<keyword evidence="1" id="KW-0133">Cell shape</keyword>
<feature type="active site" description="Proton donor/acceptor" evidence="1">
    <location>
        <position position="191"/>
    </location>
</feature>
<dbReference type="PROSITE" id="PS51257">
    <property type="entry name" value="PROKAR_LIPOPROTEIN"/>
    <property type="match status" value="1"/>
</dbReference>
<evidence type="ECO:0000256" key="1">
    <source>
        <dbReference type="PROSITE-ProRule" id="PRU01373"/>
    </source>
</evidence>
<organism evidence="3 4">
    <name type="scientific">Draconibacterium halophilum</name>
    <dbReference type="NCBI Taxonomy" id="2706887"/>
    <lineage>
        <taxon>Bacteria</taxon>
        <taxon>Pseudomonadati</taxon>
        <taxon>Bacteroidota</taxon>
        <taxon>Bacteroidia</taxon>
        <taxon>Marinilabiliales</taxon>
        <taxon>Prolixibacteraceae</taxon>
        <taxon>Draconibacterium</taxon>
    </lineage>
</organism>
<evidence type="ECO:0000259" key="2">
    <source>
        <dbReference type="PROSITE" id="PS52029"/>
    </source>
</evidence>
<dbReference type="PANTHER" id="PTHR38589:SF1">
    <property type="entry name" value="BLR0621 PROTEIN"/>
    <property type="match status" value="1"/>
</dbReference>
<dbReference type="RefSeq" id="WP_163344967.1">
    <property type="nucleotide sequence ID" value="NZ_CP048409.1"/>
</dbReference>
<dbReference type="Proteomes" id="UP000474630">
    <property type="component" value="Chromosome"/>
</dbReference>